<accession>A0A6J5P2N0</accession>
<evidence type="ECO:0000313" key="3">
    <source>
        <dbReference type="EMBL" id="CAB4163445.1"/>
    </source>
</evidence>
<dbReference type="EMBL" id="LR796757">
    <property type="protein sequence ID" value="CAB4163445.1"/>
    <property type="molecule type" value="Genomic_DNA"/>
</dbReference>
<sequence length="207" mass="21966">MCGSSGPDYGAMARADEQARQARIKEGMGSIDSTFKQFDDSYFKKREDAYMADAKPKIADQRNQVESNLAYNLARTGLTDSSEKTKNVAEIDRQTGAARIEARNKALEASQLARNQIESERADLVGQLNMTGDAQTAAQGALSRAAIQANQPTTSALGQLFANTTGLLGAANQAGMNDPNAMGLRSLGFKNSTFGGSSSGKERTVGT</sequence>
<name>A0A6J5P2N0_9CAUD</name>
<reference evidence="3" key="1">
    <citation type="submission" date="2020-04" db="EMBL/GenBank/DDBJ databases">
        <authorList>
            <person name="Chiriac C."/>
            <person name="Salcher M."/>
            <person name="Ghai R."/>
            <person name="Kavagutti S V."/>
        </authorList>
    </citation>
    <scope>NUCLEOTIDE SEQUENCE</scope>
</reference>
<gene>
    <name evidence="2" type="ORF">UFOVP339_25</name>
    <name evidence="3" type="ORF">UFOVP807_16</name>
</gene>
<organism evidence="3">
    <name type="scientific">uncultured Caudovirales phage</name>
    <dbReference type="NCBI Taxonomy" id="2100421"/>
    <lineage>
        <taxon>Viruses</taxon>
        <taxon>Duplodnaviria</taxon>
        <taxon>Heunggongvirae</taxon>
        <taxon>Uroviricota</taxon>
        <taxon>Caudoviricetes</taxon>
        <taxon>Peduoviridae</taxon>
        <taxon>Maltschvirus</taxon>
        <taxon>Maltschvirus maltsch</taxon>
    </lineage>
</organism>
<proteinExistence type="predicted"/>
<evidence type="ECO:0000313" key="2">
    <source>
        <dbReference type="EMBL" id="CAB4139174.1"/>
    </source>
</evidence>
<evidence type="ECO:0000256" key="1">
    <source>
        <dbReference type="SAM" id="MobiDB-lite"/>
    </source>
</evidence>
<feature type="region of interest" description="Disordered" evidence="1">
    <location>
        <begin position="1"/>
        <end position="21"/>
    </location>
</feature>
<dbReference type="EMBL" id="LR796355">
    <property type="protein sequence ID" value="CAB4139174.1"/>
    <property type="molecule type" value="Genomic_DNA"/>
</dbReference>
<protein>
    <submittedName>
        <fullName evidence="3">Uncharacterized protein</fullName>
    </submittedName>
</protein>